<accession>E7G3Z4</accession>
<organism evidence="1 2">
    <name type="scientific">Helicobacter suis HS5</name>
    <dbReference type="NCBI Taxonomy" id="710394"/>
    <lineage>
        <taxon>Bacteria</taxon>
        <taxon>Pseudomonadati</taxon>
        <taxon>Campylobacterota</taxon>
        <taxon>Epsilonproteobacteria</taxon>
        <taxon>Campylobacterales</taxon>
        <taxon>Helicobacteraceae</taxon>
        <taxon>Helicobacter</taxon>
    </lineage>
</organism>
<reference evidence="1 2" key="1">
    <citation type="journal article" date="2011" name="Vet. Res.">
        <title>Genome sequence of Helicobacter suis supports its role in gastric pathology.</title>
        <authorList>
            <person name="Vermoote M."/>
            <person name="Vandekerckhove T.T."/>
            <person name="Flahou B."/>
            <person name="Pasmans F."/>
            <person name="Smet A."/>
            <person name="De Groote D."/>
            <person name="Van Criekinge W."/>
            <person name="Ducatelle R."/>
            <person name="Haesebrouck F."/>
        </authorList>
    </citation>
    <scope>NUCLEOTIDE SEQUENCE [LARGE SCALE GENOMIC DNA]</scope>
    <source>
        <strain evidence="1 2">HS5</strain>
    </source>
</reference>
<sequence length="149" mass="17118">MRLKNPQPYRKSKLKNGGRRMVFVLEAKSAQTLKRLSSENKTSMTKLLEAMILEHEKPSDSQNKWLKKSIALMQEHKNLYMGLNATFSNLNQIARHLNMNAFAGDGIHEALLIEIQTQVQNCTKQIGFLRILVLKNMALLGNKMPRRRS</sequence>
<proteinExistence type="predicted"/>
<evidence type="ECO:0000313" key="1">
    <source>
        <dbReference type="EMBL" id="EFX41900.1"/>
    </source>
</evidence>
<gene>
    <name evidence="1" type="ORF">HSUHS5_0685</name>
</gene>
<comment type="caution">
    <text evidence="1">The sequence shown here is derived from an EMBL/GenBank/DDBJ whole genome shotgun (WGS) entry which is preliminary data.</text>
</comment>
<dbReference type="EMBL" id="ADHO01000118">
    <property type="protein sequence ID" value="EFX41900.1"/>
    <property type="molecule type" value="Genomic_DNA"/>
</dbReference>
<dbReference type="RefSeq" id="WP_006564736.1">
    <property type="nucleotide sequence ID" value="NZ_ADHO01000118.1"/>
</dbReference>
<dbReference type="Proteomes" id="UP000054093">
    <property type="component" value="Unassembled WGS sequence"/>
</dbReference>
<evidence type="ECO:0008006" key="3">
    <source>
        <dbReference type="Google" id="ProtNLM"/>
    </source>
</evidence>
<protein>
    <recommendedName>
        <fullName evidence="3">Bacterial mobilisation domain-containing protein</fullName>
    </recommendedName>
</protein>
<name>E7G3Z4_9HELI</name>
<dbReference type="AlphaFoldDB" id="E7G3Z4"/>
<evidence type="ECO:0000313" key="2">
    <source>
        <dbReference type="Proteomes" id="UP000054093"/>
    </source>
</evidence>